<dbReference type="STRING" id="48709.A0A1D2MPH4"/>
<evidence type="ECO:0000256" key="1">
    <source>
        <dbReference type="SAM" id="Phobius"/>
    </source>
</evidence>
<comment type="caution">
    <text evidence="2">The sequence shown here is derived from an EMBL/GenBank/DDBJ whole genome shotgun (WGS) entry which is preliminary data.</text>
</comment>
<organism evidence="2 3">
    <name type="scientific">Orchesella cincta</name>
    <name type="common">Springtail</name>
    <name type="synonym">Podura cincta</name>
    <dbReference type="NCBI Taxonomy" id="48709"/>
    <lineage>
        <taxon>Eukaryota</taxon>
        <taxon>Metazoa</taxon>
        <taxon>Ecdysozoa</taxon>
        <taxon>Arthropoda</taxon>
        <taxon>Hexapoda</taxon>
        <taxon>Collembola</taxon>
        <taxon>Entomobryomorpha</taxon>
        <taxon>Entomobryoidea</taxon>
        <taxon>Orchesellidae</taxon>
        <taxon>Orchesellinae</taxon>
        <taxon>Orchesella</taxon>
    </lineage>
</organism>
<accession>A0A1D2MPH4</accession>
<feature type="non-terminal residue" evidence="2">
    <location>
        <position position="1"/>
    </location>
</feature>
<name>A0A1D2MPH4_ORCCI</name>
<dbReference type="EMBL" id="LJIJ01000733">
    <property type="protein sequence ID" value="ODM94933.1"/>
    <property type="molecule type" value="Genomic_DNA"/>
</dbReference>
<sequence length="205" mass="22585">FSRLTVSTNAEGGRQSAPVYFDGPAIPFPEKIQECSQCIPLTIYWEQPKLPLLVTKKGQESYVVELSKDSNFTNAKQYETIENSFKFDEIRDDGLYYVAVRVRDHEGLLSPRSNAILVQQSGGASPIVVIPGSSALAITISVLIVIVLLVAVLGIIIVRHKRLQMSFLNFASSHYSSHSGAATFQQTVDEQDSPVIRGFSTTSLY</sequence>
<protein>
    <submittedName>
        <fullName evidence="2">Sortilin-related receptor</fullName>
    </submittedName>
</protein>
<reference evidence="2 3" key="1">
    <citation type="journal article" date="2016" name="Genome Biol. Evol.">
        <title>Gene Family Evolution Reflects Adaptation to Soil Environmental Stressors in the Genome of the Collembolan Orchesella cincta.</title>
        <authorList>
            <person name="Faddeeva-Vakhrusheva A."/>
            <person name="Derks M.F."/>
            <person name="Anvar S.Y."/>
            <person name="Agamennone V."/>
            <person name="Suring W."/>
            <person name="Smit S."/>
            <person name="van Straalen N.M."/>
            <person name="Roelofs D."/>
        </authorList>
    </citation>
    <scope>NUCLEOTIDE SEQUENCE [LARGE SCALE GENOMIC DNA]</scope>
    <source>
        <tissue evidence="2">Mixed pool</tissue>
    </source>
</reference>
<keyword evidence="1" id="KW-0472">Membrane</keyword>
<keyword evidence="1" id="KW-1133">Transmembrane helix</keyword>
<keyword evidence="1" id="KW-0812">Transmembrane</keyword>
<dbReference type="Proteomes" id="UP000094527">
    <property type="component" value="Unassembled WGS sequence"/>
</dbReference>
<feature type="non-terminal residue" evidence="2">
    <location>
        <position position="205"/>
    </location>
</feature>
<keyword evidence="3" id="KW-1185">Reference proteome</keyword>
<dbReference type="OrthoDB" id="8251576at2759"/>
<dbReference type="Gene3D" id="2.60.40.10">
    <property type="entry name" value="Immunoglobulins"/>
    <property type="match status" value="1"/>
</dbReference>
<evidence type="ECO:0000313" key="3">
    <source>
        <dbReference type="Proteomes" id="UP000094527"/>
    </source>
</evidence>
<keyword evidence="2" id="KW-0675">Receptor</keyword>
<evidence type="ECO:0000313" key="2">
    <source>
        <dbReference type="EMBL" id="ODM94933.1"/>
    </source>
</evidence>
<dbReference type="InterPro" id="IPR013783">
    <property type="entry name" value="Ig-like_fold"/>
</dbReference>
<proteinExistence type="predicted"/>
<feature type="transmembrane region" description="Helical" evidence="1">
    <location>
        <begin position="135"/>
        <end position="158"/>
    </location>
</feature>
<gene>
    <name evidence="2" type="ORF">Ocin01_11764</name>
</gene>
<dbReference type="AlphaFoldDB" id="A0A1D2MPH4"/>